<evidence type="ECO:0000256" key="8">
    <source>
        <dbReference type="SAM" id="Phobius"/>
    </source>
</evidence>
<dbReference type="AlphaFoldDB" id="A0A5N1J2U4"/>
<keyword evidence="4" id="KW-0808">Transferase</keyword>
<organism evidence="11 12">
    <name type="scientific">Larkinella humicola</name>
    <dbReference type="NCBI Taxonomy" id="2607654"/>
    <lineage>
        <taxon>Bacteria</taxon>
        <taxon>Pseudomonadati</taxon>
        <taxon>Bacteroidota</taxon>
        <taxon>Cytophagia</taxon>
        <taxon>Cytophagales</taxon>
        <taxon>Spirosomataceae</taxon>
        <taxon>Larkinella</taxon>
    </lineage>
</organism>
<dbReference type="SMART" id="SM00387">
    <property type="entry name" value="HATPase_c"/>
    <property type="match status" value="1"/>
</dbReference>
<dbReference type="Gene3D" id="3.30.450.20">
    <property type="entry name" value="PAS domain"/>
    <property type="match status" value="1"/>
</dbReference>
<evidence type="ECO:0000256" key="9">
    <source>
        <dbReference type="SAM" id="SignalP"/>
    </source>
</evidence>
<dbReference type="PANTHER" id="PTHR41523">
    <property type="entry name" value="TWO-COMPONENT SYSTEM SENSOR PROTEIN"/>
    <property type="match status" value="1"/>
</dbReference>
<evidence type="ECO:0000256" key="6">
    <source>
        <dbReference type="ARBA" id="ARBA00022777"/>
    </source>
</evidence>
<evidence type="ECO:0000256" key="4">
    <source>
        <dbReference type="ARBA" id="ARBA00022679"/>
    </source>
</evidence>
<dbReference type="InterPro" id="IPR011495">
    <property type="entry name" value="Sig_transdc_His_kin_sub2_dim/P"/>
</dbReference>
<dbReference type="Gene3D" id="3.30.565.10">
    <property type="entry name" value="Histidine kinase-like ATPase, C-terminal domain"/>
    <property type="match status" value="1"/>
</dbReference>
<protein>
    <recommendedName>
        <fullName evidence="2">histidine kinase</fullName>
        <ecNumber evidence="2">2.7.13.3</ecNumber>
    </recommendedName>
</protein>
<dbReference type="SUPFAM" id="SSF55874">
    <property type="entry name" value="ATPase domain of HSP90 chaperone/DNA topoisomerase II/histidine kinase"/>
    <property type="match status" value="1"/>
</dbReference>
<evidence type="ECO:0000256" key="2">
    <source>
        <dbReference type="ARBA" id="ARBA00012438"/>
    </source>
</evidence>
<keyword evidence="5" id="KW-0547">Nucleotide-binding</keyword>
<comment type="catalytic activity">
    <reaction evidence="1">
        <text>ATP + protein L-histidine = ADP + protein N-phospho-L-histidine.</text>
        <dbReference type="EC" id="2.7.13.3"/>
    </reaction>
</comment>
<dbReference type="InterPro" id="IPR013783">
    <property type="entry name" value="Ig-like_fold"/>
</dbReference>
<keyword evidence="3" id="KW-0597">Phosphoprotein</keyword>
<feature type="chain" id="PRO_5024818915" description="histidine kinase" evidence="9">
    <location>
        <begin position="21"/>
        <end position="1103"/>
    </location>
</feature>
<dbReference type="Gene3D" id="2.60.40.10">
    <property type="entry name" value="Immunoglobulins"/>
    <property type="match status" value="1"/>
</dbReference>
<evidence type="ECO:0000259" key="10">
    <source>
        <dbReference type="SMART" id="SM00387"/>
    </source>
</evidence>
<dbReference type="SUPFAM" id="SSF63829">
    <property type="entry name" value="Calcium-dependent phosphotriesterase"/>
    <property type="match status" value="2"/>
</dbReference>
<keyword evidence="6 11" id="KW-0418">Kinase</keyword>
<dbReference type="Pfam" id="PF07568">
    <property type="entry name" value="HisKA_2"/>
    <property type="match status" value="1"/>
</dbReference>
<dbReference type="GO" id="GO:0004673">
    <property type="term" value="F:protein histidine kinase activity"/>
    <property type="evidence" value="ECO:0007669"/>
    <property type="project" value="UniProtKB-EC"/>
</dbReference>
<evidence type="ECO:0000256" key="5">
    <source>
        <dbReference type="ARBA" id="ARBA00022741"/>
    </source>
</evidence>
<name>A0A5N1J2U4_9BACT</name>
<keyword evidence="9" id="KW-0732">Signal</keyword>
<dbReference type="EMBL" id="VTWS01000014">
    <property type="protein sequence ID" value="KAA9341083.1"/>
    <property type="molecule type" value="Genomic_DNA"/>
</dbReference>
<evidence type="ECO:0000256" key="7">
    <source>
        <dbReference type="ARBA" id="ARBA00022840"/>
    </source>
</evidence>
<feature type="signal peptide" evidence="9">
    <location>
        <begin position="1"/>
        <end position="20"/>
    </location>
</feature>
<dbReference type="InterPro" id="IPR036890">
    <property type="entry name" value="HATPase_C_sf"/>
</dbReference>
<dbReference type="GO" id="GO:0005524">
    <property type="term" value="F:ATP binding"/>
    <property type="evidence" value="ECO:0007669"/>
    <property type="project" value="UniProtKB-KW"/>
</dbReference>
<dbReference type="EC" id="2.7.13.3" evidence="2"/>
<keyword evidence="7" id="KW-0067">ATP-binding</keyword>
<evidence type="ECO:0000256" key="1">
    <source>
        <dbReference type="ARBA" id="ARBA00000085"/>
    </source>
</evidence>
<feature type="domain" description="Histidine kinase/HSP90-like ATPase" evidence="10">
    <location>
        <begin position="1004"/>
        <end position="1101"/>
    </location>
</feature>
<accession>A0A5N1J2U4</accession>
<dbReference type="InterPro" id="IPR003594">
    <property type="entry name" value="HATPase_dom"/>
</dbReference>
<evidence type="ECO:0000313" key="11">
    <source>
        <dbReference type="EMBL" id="KAA9341083.1"/>
    </source>
</evidence>
<keyword evidence="8" id="KW-1133">Transmembrane helix</keyword>
<keyword evidence="8" id="KW-0472">Membrane</keyword>
<dbReference type="Gene3D" id="2.130.10.10">
    <property type="entry name" value="YVTN repeat-like/Quinoprotein amine dehydrogenase"/>
    <property type="match status" value="3"/>
</dbReference>
<dbReference type="InterPro" id="IPR015943">
    <property type="entry name" value="WD40/YVTN_repeat-like_dom_sf"/>
</dbReference>
<dbReference type="Pfam" id="PF07495">
    <property type="entry name" value="Y_Y_Y"/>
    <property type="match status" value="1"/>
</dbReference>
<comment type="caution">
    <text evidence="11">The sequence shown here is derived from an EMBL/GenBank/DDBJ whole genome shotgun (WGS) entry which is preliminary data.</text>
</comment>
<dbReference type="PANTHER" id="PTHR41523:SF8">
    <property type="entry name" value="ETHYLENE RESPONSE SENSOR PROTEIN"/>
    <property type="match status" value="1"/>
</dbReference>
<evidence type="ECO:0000256" key="3">
    <source>
        <dbReference type="ARBA" id="ARBA00022553"/>
    </source>
</evidence>
<gene>
    <name evidence="11" type="ORF">F0P93_30825</name>
</gene>
<feature type="transmembrane region" description="Helical" evidence="8">
    <location>
        <begin position="853"/>
        <end position="870"/>
    </location>
</feature>
<proteinExistence type="predicted"/>
<keyword evidence="8" id="KW-0812">Transmembrane</keyword>
<keyword evidence="12" id="KW-1185">Reference proteome</keyword>
<dbReference type="Pfam" id="PF02518">
    <property type="entry name" value="HATPase_c"/>
    <property type="match status" value="1"/>
</dbReference>
<sequence length="1103" mass="123707">MNGYVVFRWLLLLLCLSASAGQAQSTMLYFNEPPKETLGRNRNQLSINRFFTDRDDFLWFVSGSGLCRYDGHEIVTVRSDPADLNSLSSGRVADMIQDERGTFWITTRDGGLNAYNQQTGKVTHFQHLPTNNTSLSSDKLRFLQRDESGYLWIGSDYGMNRFDPQTGHTVRFLPKPGKLGQLQGNPLSPILVESLGRATSGRATQGHAKPGQSRPGYVYVCTTAGFEQFDRTSNRWRCFPTVNKLGVPVINATDELNVINGLCKDRRGKIWMGVPDQTGLRVFNPKTGQINWFDRRTADGKPIPFPKVILEDRVGRLWLCCDNDIFRISADRTVVEQCTPVAISNGEQLKELVTLYEDRQGLIWLERTSDKNPLFFDPRQESHPNIQLPTLDIPSGTSAGAVPIRPVTEGLMPDSDGFIWISTDLGLIRYNPGQSRPGREEMKIVLKQPFTYFTSPLPAVTGTSFDRYLLVGAEAGLFVYDKKTGRLTPVRLDKTGRNTIPNAIASALDRDEDLWISTWGKGLFRIPKGSLSVETGLVSTYEQWKNDPTNANSLLSNTLQKIAVDAQNTVWVCGSAHGLSRVNKRTRQVQRFVLRQGDPYGLASNYTFSPLIDKQGDVWITSGYSAPLQKLSVKTGRFKKYGITNGFTDDYFAHATLDRTGKIWFNQHQVVSCIDPLTERVTTFPQFVGNSVYSTPIISLPKTGEVYYGCQTYLRRFGPNVTAQIITKASSPLRLIGVSCFDIDGTQSMRLLPPDRWRANKLALSHRENTVELKFALLDYRNTSSREYSYSLTGPNDEPQWVSIGLKNTVNFAQMKPGTYLFHLKARNSDGVWSELATPLRIGISPAWWQSPWAYGVYALLFLLGFWYLMKARLREQARELALQEAVVIKQQRDEIAQKNAQNELLLKEIHHRVKNNLAVVSGLLALQSAKVTDPNVKAAMQTSQNQVQSMGILHQKLYQGNQLGTIEMRDYFKNLSESILHSFDAVGRITIDCSMPELVLDIDTAISIGLLTNELLTNSLKYAFVGKDNGTIRISLTRMDNDSLLLQVADNGIGKQPAEAVKETGFGTQLVDLLTFQLDGILTYEHQDGTLVKLQFKRSATV</sequence>
<reference evidence="11 12" key="1">
    <citation type="submission" date="2019-09" db="EMBL/GenBank/DDBJ databases">
        <title>Genome Sequence of Larkinella sp MA1.</title>
        <authorList>
            <person name="Srinivasan S."/>
        </authorList>
    </citation>
    <scope>NUCLEOTIDE SEQUENCE [LARGE SCALE GENOMIC DNA]</scope>
    <source>
        <strain evidence="11 12">MA1</strain>
    </source>
</reference>
<evidence type="ECO:0000313" key="12">
    <source>
        <dbReference type="Proteomes" id="UP000326344"/>
    </source>
</evidence>
<dbReference type="InterPro" id="IPR011123">
    <property type="entry name" value="Y_Y_Y"/>
</dbReference>
<dbReference type="Proteomes" id="UP000326344">
    <property type="component" value="Unassembled WGS sequence"/>
</dbReference>